<feature type="domain" description="TIR" evidence="3">
    <location>
        <begin position="11"/>
        <end position="138"/>
    </location>
</feature>
<dbReference type="PROSITE" id="PS50104">
    <property type="entry name" value="TIR"/>
    <property type="match status" value="1"/>
</dbReference>
<dbReference type="Pfam" id="PF13676">
    <property type="entry name" value="TIR_2"/>
    <property type="match status" value="1"/>
</dbReference>
<comment type="caution">
    <text evidence="4">The sequence shown here is derived from an EMBL/GenBank/DDBJ whole genome shotgun (WGS) entry which is preliminary data.</text>
</comment>
<reference evidence="4" key="1">
    <citation type="submission" date="2020-05" db="EMBL/GenBank/DDBJ databases">
        <title>Identification of trans-AT polyketide cluster in two marine bacteria, producers of a novel glutaramide-containing polyketide sesbanimide D and analogs.</title>
        <authorList>
            <person name="Kacar D."/>
            <person name="Rodriguez P."/>
            <person name="Canedo L."/>
            <person name="Gonzalez E."/>
            <person name="Galan B."/>
            <person name="De La Calle F."/>
            <person name="Garcia J.L."/>
        </authorList>
    </citation>
    <scope>NUCLEOTIDE SEQUENCE</scope>
    <source>
        <strain evidence="4">PHM038</strain>
    </source>
</reference>
<dbReference type="InterPro" id="IPR011047">
    <property type="entry name" value="Quinoprotein_ADH-like_sf"/>
</dbReference>
<keyword evidence="2" id="KW-0472">Membrane</keyword>
<dbReference type="PANTHER" id="PTHR19879">
    <property type="entry name" value="TRANSCRIPTION INITIATION FACTOR TFIID"/>
    <property type="match status" value="1"/>
</dbReference>
<dbReference type="Proteomes" id="UP000598467">
    <property type="component" value="Unassembled WGS sequence"/>
</dbReference>
<dbReference type="GO" id="GO:0007165">
    <property type="term" value="P:signal transduction"/>
    <property type="evidence" value="ECO:0007669"/>
    <property type="project" value="InterPro"/>
</dbReference>
<dbReference type="SMART" id="SM00255">
    <property type="entry name" value="TIR"/>
    <property type="match status" value="1"/>
</dbReference>
<gene>
    <name evidence="4" type="ORF">HK439_23635</name>
</gene>
<sequence length="1012" mass="112426">MTAETEKASDDQPKIFLSYSRRDRERAQIIADVLRQREISVLKDTDDILPTEEWRERLEQLIEEADTIVFLLSPQSAMSEVCAWEVEYATSLNKRIAPIIIEDVDPNNIPPLITRLNFIFATERDPFEDAVDTLIAALNTDIDWIREHTRLNVLARRWDNAGRPSRLLLRGADISDAEAWRDGRPPEAPEVTGLQAAFVSGSREAATRRQRMTVLGSLVGLAIAIGLAGAAYWQRGIALENEHRATVNEKRANDTRDDAWRTQSEILTDWATKAADEGDRMTATLLSLAALPDEHAGPDRIDAARPLLPEAEQQLFRDHFLAQEAANLELPGEQGGDKPEIAEASFNPDGTLVLARTSDGSAHLWNAMTGRTVMTFDTQGEAVTSLAFSPDGSRIVTAFQGHRGMVWDTKSGRKLSELSGCQDKVKDRWSNIIAVFSPSGKLIVTAGASLCAWDAETGRLSQAIKSQDVAYRNEVRFVGAGDRLVFSNKFDRRMIILDDLETGKEFPIYRGIGGLYPRISPDGFRVVIGDVGTSLDKDGKPSTTSLWDLRTGKQLAVLSANECFTDVAFSPDGKILVASADKGIRMWNGLTGALLPKDNGLIGDREFLAQNDATMGEVQFTSDGRFVVGHDLNDTIKVWDLQGGLVDRLRKPETPDTQYTKFVLGPGLGRMLTFKKGQDPAKRQGPTLWSVGAPKNLKPLKDYLNPDGTAFFSPDVLERLAGYFRTRAEHILDGGEWPSRSDVSKTTIDHPDPAGELRKEGVRASWTKNQDTDVRIQTGDGNREIAVLKGHENPVRSVAFKPGSNVVATVSGKSLRVWQADTGKQIALIGPDDLSGADYRVRTVFFSGDGKRLLVVSEDFIDVFDGEDFTKILSLVSEDAIPNANPPPEYFDVSEGKFLSYLETSWTGDRWSYGKDAYRPRFWQLAETRQDLVDLEKANATRCLSPRQMKQYFLGDRPPRWCITGPGLETEPDPAKWRPKTPYNTKAWRDWLISRNKGQNPPVPVLAEEELD</sequence>
<feature type="transmembrane region" description="Helical" evidence="2">
    <location>
        <begin position="212"/>
        <end position="233"/>
    </location>
</feature>
<evidence type="ECO:0000259" key="3">
    <source>
        <dbReference type="PROSITE" id="PS50104"/>
    </source>
</evidence>
<dbReference type="EMBL" id="JABFCZ010000033">
    <property type="protein sequence ID" value="MBD1549265.1"/>
    <property type="molecule type" value="Genomic_DNA"/>
</dbReference>
<feature type="repeat" description="WD" evidence="1">
    <location>
        <begin position="376"/>
        <end position="417"/>
    </location>
</feature>
<keyword evidence="1" id="KW-0853">WD repeat</keyword>
<dbReference type="SMART" id="SM00320">
    <property type="entry name" value="WD40"/>
    <property type="match status" value="7"/>
</dbReference>
<dbReference type="Pfam" id="PF00400">
    <property type="entry name" value="WD40"/>
    <property type="match status" value="3"/>
</dbReference>
<dbReference type="InterPro" id="IPR000157">
    <property type="entry name" value="TIR_dom"/>
</dbReference>
<protein>
    <submittedName>
        <fullName evidence="4">TIR domain-containing protein</fullName>
    </submittedName>
</protein>
<keyword evidence="2" id="KW-0812">Transmembrane</keyword>
<dbReference type="RefSeq" id="WP_190293953.1">
    <property type="nucleotide sequence ID" value="NZ_JABFCZ010000033.1"/>
</dbReference>
<organism evidence="4 5">
    <name type="scientific">Roseibium aggregatum</name>
    <dbReference type="NCBI Taxonomy" id="187304"/>
    <lineage>
        <taxon>Bacteria</taxon>
        <taxon>Pseudomonadati</taxon>
        <taxon>Pseudomonadota</taxon>
        <taxon>Alphaproteobacteria</taxon>
        <taxon>Hyphomicrobiales</taxon>
        <taxon>Stappiaceae</taxon>
        <taxon>Roseibium</taxon>
    </lineage>
</organism>
<name>A0A926S8A5_9HYPH</name>
<feature type="repeat" description="WD" evidence="1">
    <location>
        <begin position="608"/>
        <end position="642"/>
    </location>
</feature>
<dbReference type="InterPro" id="IPR035897">
    <property type="entry name" value="Toll_tir_struct_dom_sf"/>
</dbReference>
<evidence type="ECO:0000256" key="2">
    <source>
        <dbReference type="SAM" id="Phobius"/>
    </source>
</evidence>
<proteinExistence type="predicted"/>
<dbReference type="AlphaFoldDB" id="A0A926S8A5"/>
<feature type="repeat" description="WD" evidence="1">
    <location>
        <begin position="334"/>
        <end position="375"/>
    </location>
</feature>
<dbReference type="PROSITE" id="PS50082">
    <property type="entry name" value="WD_REPEATS_2"/>
    <property type="match status" value="4"/>
</dbReference>
<dbReference type="PANTHER" id="PTHR19879:SF9">
    <property type="entry name" value="TRANSCRIPTION INITIATION FACTOR TFIID SUBUNIT 5"/>
    <property type="match status" value="1"/>
</dbReference>
<dbReference type="InterPro" id="IPR015943">
    <property type="entry name" value="WD40/YVTN_repeat-like_dom_sf"/>
</dbReference>
<dbReference type="Gene3D" id="2.130.10.10">
    <property type="entry name" value="YVTN repeat-like/Quinoprotein amine dehydrogenase"/>
    <property type="match status" value="3"/>
</dbReference>
<feature type="repeat" description="WD" evidence="1">
    <location>
        <begin position="788"/>
        <end position="828"/>
    </location>
</feature>
<evidence type="ECO:0000313" key="4">
    <source>
        <dbReference type="EMBL" id="MBD1549265.1"/>
    </source>
</evidence>
<evidence type="ECO:0000256" key="1">
    <source>
        <dbReference type="PROSITE-ProRule" id="PRU00221"/>
    </source>
</evidence>
<evidence type="ECO:0000313" key="5">
    <source>
        <dbReference type="Proteomes" id="UP000598467"/>
    </source>
</evidence>
<dbReference type="InterPro" id="IPR001680">
    <property type="entry name" value="WD40_rpt"/>
</dbReference>
<keyword evidence="2" id="KW-1133">Transmembrane helix</keyword>
<dbReference type="SUPFAM" id="SSF52200">
    <property type="entry name" value="Toll/Interleukin receptor TIR domain"/>
    <property type="match status" value="1"/>
</dbReference>
<dbReference type="SUPFAM" id="SSF50998">
    <property type="entry name" value="Quinoprotein alcohol dehydrogenase-like"/>
    <property type="match status" value="1"/>
</dbReference>
<dbReference type="Gene3D" id="3.40.50.10140">
    <property type="entry name" value="Toll/interleukin-1 receptor homology (TIR) domain"/>
    <property type="match status" value="1"/>
</dbReference>
<accession>A0A926S8A5</accession>